<sequence>MTKLNSHRQPRRGRLFPELTISPEEQAKRQAELEAFRQRCRPIFEKLRPELIDKYYNWFIVIEPESGEYFIDPDSLVAVQKAHEKHPQARFFTFRLNETGICGRI</sequence>
<evidence type="ECO:0000313" key="2">
    <source>
        <dbReference type="Proteomes" id="UP001223520"/>
    </source>
</evidence>
<evidence type="ECO:0000313" key="1">
    <source>
        <dbReference type="EMBL" id="WGV27211.1"/>
    </source>
</evidence>
<name>A0AAJ6PAY8_9CYAN</name>
<dbReference type="AlphaFoldDB" id="A0AAJ6PAY8"/>
<dbReference type="EMBL" id="CP124543">
    <property type="protein sequence ID" value="WGV27211.1"/>
    <property type="molecule type" value="Genomic_DNA"/>
</dbReference>
<keyword evidence="2" id="KW-1185">Reference proteome</keyword>
<dbReference type="RefSeq" id="WP_281484450.1">
    <property type="nucleotide sequence ID" value="NZ_CP124543.1"/>
</dbReference>
<protein>
    <submittedName>
        <fullName evidence="1">Uncharacterized protein</fullName>
    </submittedName>
</protein>
<accession>A0AAJ6PAY8</accession>
<reference evidence="1 2" key="1">
    <citation type="journal article" date="2023" name="Limnol Oceanogr Lett">
        <title>Environmental adaptations by the intertidal Antarctic cyanobacterium Halotia branconii CENA392 as revealed using long-read genome sequencing.</title>
        <authorList>
            <person name="Dextro R.B."/>
            <person name="Delbaje E."/>
            <person name="Freitas P.N.N."/>
            <person name="Geraldes V."/>
            <person name="Pinto E."/>
            <person name="Long P.F."/>
            <person name="Fiore M.F."/>
        </authorList>
    </citation>
    <scope>NUCLEOTIDE SEQUENCE [LARGE SCALE GENOMIC DNA]</scope>
    <source>
        <strain evidence="1 2">CENA392</strain>
    </source>
</reference>
<gene>
    <name evidence="1" type="ORF">QI031_06895</name>
</gene>
<dbReference type="KEGG" id="hbq:QI031_06895"/>
<dbReference type="Proteomes" id="UP001223520">
    <property type="component" value="Chromosome"/>
</dbReference>
<organism evidence="1 2">
    <name type="scientific">Halotia branconii CENA392</name>
    <dbReference type="NCBI Taxonomy" id="1539056"/>
    <lineage>
        <taxon>Bacteria</taxon>
        <taxon>Bacillati</taxon>
        <taxon>Cyanobacteriota</taxon>
        <taxon>Cyanophyceae</taxon>
        <taxon>Nostocales</taxon>
        <taxon>Nodulariaceae</taxon>
        <taxon>Halotia</taxon>
    </lineage>
</organism>
<proteinExistence type="predicted"/>